<dbReference type="SUPFAM" id="SSF50475">
    <property type="entry name" value="FMN-binding split barrel"/>
    <property type="match status" value="1"/>
</dbReference>
<dbReference type="AlphaFoldDB" id="A0A6B1DUQ1"/>
<dbReference type="Pfam" id="PF01243">
    <property type="entry name" value="PNPOx_N"/>
    <property type="match status" value="1"/>
</dbReference>
<reference evidence="2" key="1">
    <citation type="submission" date="2019-09" db="EMBL/GenBank/DDBJ databases">
        <title>Characterisation of the sponge microbiome using genome-centric metagenomics.</title>
        <authorList>
            <person name="Engelberts J.P."/>
            <person name="Robbins S.J."/>
            <person name="De Goeij J.M."/>
            <person name="Aranda M."/>
            <person name="Bell S.C."/>
            <person name="Webster N.S."/>
        </authorList>
    </citation>
    <scope>NUCLEOTIDE SEQUENCE</scope>
    <source>
        <strain evidence="2">SB0662_bin_9</strain>
    </source>
</reference>
<dbReference type="PANTHER" id="PTHR42815:SF2">
    <property type="entry name" value="FAD-BINDING, PUTATIVE (AFU_ORTHOLOGUE AFUA_6G07600)-RELATED"/>
    <property type="match status" value="1"/>
</dbReference>
<dbReference type="InterPro" id="IPR012349">
    <property type="entry name" value="Split_barrel_FMN-bd"/>
</dbReference>
<dbReference type="PANTHER" id="PTHR42815">
    <property type="entry name" value="FAD-BINDING, PUTATIVE (AFU_ORTHOLOGUE AFUA_6G07600)-RELATED"/>
    <property type="match status" value="1"/>
</dbReference>
<dbReference type="EMBL" id="VXPY01000101">
    <property type="protein sequence ID" value="MYD91550.1"/>
    <property type="molecule type" value="Genomic_DNA"/>
</dbReference>
<dbReference type="NCBIfam" id="TIGR04025">
    <property type="entry name" value="PPOX_FMN_DR2398"/>
    <property type="match status" value="1"/>
</dbReference>
<feature type="domain" description="Pyridoxamine 5'-phosphate oxidase N-terminal" evidence="1">
    <location>
        <begin position="31"/>
        <end position="124"/>
    </location>
</feature>
<gene>
    <name evidence="2" type="ORF">F4Y08_14670</name>
</gene>
<proteinExistence type="predicted"/>
<comment type="caution">
    <text evidence="2">The sequence shown here is derived from an EMBL/GenBank/DDBJ whole genome shotgun (WGS) entry which is preliminary data.</text>
</comment>
<dbReference type="InterPro" id="IPR024029">
    <property type="entry name" value="Pyridox_Oxase_FMN-dep"/>
</dbReference>
<evidence type="ECO:0000313" key="2">
    <source>
        <dbReference type="EMBL" id="MYD91550.1"/>
    </source>
</evidence>
<name>A0A6B1DUQ1_9CHLR</name>
<protein>
    <submittedName>
        <fullName evidence="2">Pyridoxamine 5'-phosphate oxidase family protein</fullName>
    </submittedName>
</protein>
<dbReference type="Gene3D" id="2.30.110.10">
    <property type="entry name" value="Electron Transport, Fmn-binding Protein, Chain A"/>
    <property type="match status" value="1"/>
</dbReference>
<accession>A0A6B1DUQ1</accession>
<organism evidence="2">
    <name type="scientific">Caldilineaceae bacterium SB0662_bin_9</name>
    <dbReference type="NCBI Taxonomy" id="2605258"/>
    <lineage>
        <taxon>Bacteria</taxon>
        <taxon>Bacillati</taxon>
        <taxon>Chloroflexota</taxon>
        <taxon>Caldilineae</taxon>
        <taxon>Caldilineales</taxon>
        <taxon>Caldilineaceae</taxon>
    </lineage>
</organism>
<dbReference type="InterPro" id="IPR011576">
    <property type="entry name" value="Pyridox_Oxase_N"/>
</dbReference>
<sequence length="202" mass="22100">MTVSNHRELREVYCPPTPRAAQKVLVRLDVHCRNFIALSPFCILSTSNADGQPDASPRGDPPGFVQVLDDKTLLLPDRPGNNQVDSLQNIVANPGVGLLFLVPGMNETLRVKGRAEIVTNAELLMPTAVGHRTPLSGLEVVVEAAFLHCGRALIRSRLWDPEVQIDRLSYPTYGQVLADQIAGADAGQIDADEDKANRQRLY</sequence>
<evidence type="ECO:0000259" key="1">
    <source>
        <dbReference type="Pfam" id="PF01243"/>
    </source>
</evidence>